<keyword evidence="1" id="KW-0732">Signal</keyword>
<accession>A0A5C3P0L1</accession>
<sequence length="106" mass="12139">MPFKFAKRFLPVFTMAAVLSINGQVSFNYKTVQATLAFELKITFTPTRNNTQVVPPKRINFVLPFNYSPTLAAKHAHGTFTPAHIDRLRTIMRNRRILFADTPRTT</sequence>
<protein>
    <submittedName>
        <fullName evidence="2">Uncharacterized protein</fullName>
    </submittedName>
</protein>
<feature type="chain" id="PRO_5022935819" evidence="1">
    <location>
        <begin position="21"/>
        <end position="106"/>
    </location>
</feature>
<feature type="signal peptide" evidence="1">
    <location>
        <begin position="1"/>
        <end position="20"/>
    </location>
</feature>
<keyword evidence="3" id="KW-1185">Reference proteome</keyword>
<organism evidence="2 3">
    <name type="scientific">Polyporus arcularius HHB13444</name>
    <dbReference type="NCBI Taxonomy" id="1314778"/>
    <lineage>
        <taxon>Eukaryota</taxon>
        <taxon>Fungi</taxon>
        <taxon>Dikarya</taxon>
        <taxon>Basidiomycota</taxon>
        <taxon>Agaricomycotina</taxon>
        <taxon>Agaricomycetes</taxon>
        <taxon>Polyporales</taxon>
        <taxon>Polyporaceae</taxon>
        <taxon>Polyporus</taxon>
    </lineage>
</organism>
<evidence type="ECO:0000256" key="1">
    <source>
        <dbReference type="SAM" id="SignalP"/>
    </source>
</evidence>
<dbReference type="InParanoid" id="A0A5C3P0L1"/>
<evidence type="ECO:0000313" key="3">
    <source>
        <dbReference type="Proteomes" id="UP000308197"/>
    </source>
</evidence>
<gene>
    <name evidence="2" type="ORF">K466DRAFT_603747</name>
</gene>
<dbReference type="Proteomes" id="UP000308197">
    <property type="component" value="Unassembled WGS sequence"/>
</dbReference>
<evidence type="ECO:0000313" key="2">
    <source>
        <dbReference type="EMBL" id="TFK82357.1"/>
    </source>
</evidence>
<proteinExistence type="predicted"/>
<reference evidence="2 3" key="1">
    <citation type="journal article" date="2019" name="Nat. Ecol. Evol.">
        <title>Megaphylogeny resolves global patterns of mushroom evolution.</title>
        <authorList>
            <person name="Varga T."/>
            <person name="Krizsan K."/>
            <person name="Foldi C."/>
            <person name="Dima B."/>
            <person name="Sanchez-Garcia M."/>
            <person name="Sanchez-Ramirez S."/>
            <person name="Szollosi G.J."/>
            <person name="Szarkandi J.G."/>
            <person name="Papp V."/>
            <person name="Albert L."/>
            <person name="Andreopoulos W."/>
            <person name="Angelini C."/>
            <person name="Antonin V."/>
            <person name="Barry K.W."/>
            <person name="Bougher N.L."/>
            <person name="Buchanan P."/>
            <person name="Buyck B."/>
            <person name="Bense V."/>
            <person name="Catcheside P."/>
            <person name="Chovatia M."/>
            <person name="Cooper J."/>
            <person name="Damon W."/>
            <person name="Desjardin D."/>
            <person name="Finy P."/>
            <person name="Geml J."/>
            <person name="Haridas S."/>
            <person name="Hughes K."/>
            <person name="Justo A."/>
            <person name="Karasinski D."/>
            <person name="Kautmanova I."/>
            <person name="Kiss B."/>
            <person name="Kocsube S."/>
            <person name="Kotiranta H."/>
            <person name="LaButti K.M."/>
            <person name="Lechner B.E."/>
            <person name="Liimatainen K."/>
            <person name="Lipzen A."/>
            <person name="Lukacs Z."/>
            <person name="Mihaltcheva S."/>
            <person name="Morgado L.N."/>
            <person name="Niskanen T."/>
            <person name="Noordeloos M.E."/>
            <person name="Ohm R.A."/>
            <person name="Ortiz-Santana B."/>
            <person name="Ovrebo C."/>
            <person name="Racz N."/>
            <person name="Riley R."/>
            <person name="Savchenko A."/>
            <person name="Shiryaev A."/>
            <person name="Soop K."/>
            <person name="Spirin V."/>
            <person name="Szebenyi C."/>
            <person name="Tomsovsky M."/>
            <person name="Tulloss R.E."/>
            <person name="Uehling J."/>
            <person name="Grigoriev I.V."/>
            <person name="Vagvolgyi C."/>
            <person name="Papp T."/>
            <person name="Martin F.M."/>
            <person name="Miettinen O."/>
            <person name="Hibbett D.S."/>
            <person name="Nagy L.G."/>
        </authorList>
    </citation>
    <scope>NUCLEOTIDE SEQUENCE [LARGE SCALE GENOMIC DNA]</scope>
    <source>
        <strain evidence="2 3">HHB13444</strain>
    </source>
</reference>
<dbReference type="AlphaFoldDB" id="A0A5C3P0L1"/>
<name>A0A5C3P0L1_9APHY</name>
<dbReference type="EMBL" id="ML211493">
    <property type="protein sequence ID" value="TFK82357.1"/>
    <property type="molecule type" value="Genomic_DNA"/>
</dbReference>